<reference evidence="2 3" key="1">
    <citation type="submission" date="2013-05" db="EMBL/GenBank/DDBJ databases">
        <title>Complete genome sequence of the lipase-producing bacterium Photobacterium gaetbulicola Gung47.</title>
        <authorList>
            <person name="Kim Y.-O."/>
        </authorList>
    </citation>
    <scope>NUCLEOTIDE SEQUENCE [LARGE SCALE GENOMIC DNA]</scope>
    <source>
        <strain evidence="2 3">Gung47</strain>
    </source>
</reference>
<keyword evidence="2" id="KW-0223">Dioxygenase</keyword>
<dbReference type="KEGG" id="pgb:H744_1c1398"/>
<dbReference type="InterPro" id="IPR004360">
    <property type="entry name" value="Glyas_Fos-R_dOase_dom"/>
</dbReference>
<protein>
    <submittedName>
        <fullName evidence="2">Glyoxalase/bleomycin resistance protein/dioxygenase</fullName>
    </submittedName>
</protein>
<keyword evidence="3" id="KW-1185">Reference proteome</keyword>
<dbReference type="PANTHER" id="PTHR36113">
    <property type="entry name" value="LYASE, PUTATIVE-RELATED-RELATED"/>
    <property type="match status" value="1"/>
</dbReference>
<name>A0A0C5WTQ2_9GAMM</name>
<dbReference type="InterPro" id="IPR029068">
    <property type="entry name" value="Glyas_Bleomycin-R_OHBP_Dase"/>
</dbReference>
<dbReference type="Gene3D" id="3.10.180.10">
    <property type="entry name" value="2,3-Dihydroxybiphenyl 1,2-Dioxygenase, domain 1"/>
    <property type="match status" value="1"/>
</dbReference>
<dbReference type="STRING" id="658445.H744_1c1398"/>
<feature type="domain" description="VOC" evidence="1">
    <location>
        <begin position="1"/>
        <end position="99"/>
    </location>
</feature>
<dbReference type="AlphaFoldDB" id="A0A0C5WTQ2"/>
<gene>
    <name evidence="2" type="ORF">H744_1c1398</name>
</gene>
<dbReference type="Pfam" id="PF00903">
    <property type="entry name" value="Glyoxalase"/>
    <property type="match status" value="1"/>
</dbReference>
<proteinExistence type="predicted"/>
<dbReference type="PROSITE" id="PS51819">
    <property type="entry name" value="VOC"/>
    <property type="match status" value="1"/>
</dbReference>
<dbReference type="Proteomes" id="UP000032303">
    <property type="component" value="Chromosome 1"/>
</dbReference>
<dbReference type="PANTHER" id="PTHR36113:SF1">
    <property type="entry name" value="GLYOXALASE_BLEOMYCIN RESISTANCE PROTEIN_DIOXYGENASE"/>
    <property type="match status" value="1"/>
</dbReference>
<dbReference type="PATRIC" id="fig|658445.3.peg.1515"/>
<dbReference type="GO" id="GO:0051213">
    <property type="term" value="F:dioxygenase activity"/>
    <property type="evidence" value="ECO:0007669"/>
    <property type="project" value="UniProtKB-KW"/>
</dbReference>
<evidence type="ECO:0000313" key="2">
    <source>
        <dbReference type="EMBL" id="AJR06420.1"/>
    </source>
</evidence>
<dbReference type="HOGENOM" id="CLU_187774_0_0_6"/>
<dbReference type="SUPFAM" id="SSF54593">
    <property type="entry name" value="Glyoxalase/Bleomycin resistance protein/Dihydroxybiphenyl dioxygenase"/>
    <property type="match status" value="1"/>
</dbReference>
<evidence type="ECO:0000313" key="3">
    <source>
        <dbReference type="Proteomes" id="UP000032303"/>
    </source>
</evidence>
<dbReference type="EMBL" id="CP005973">
    <property type="protein sequence ID" value="AJR06420.1"/>
    <property type="molecule type" value="Genomic_DNA"/>
</dbReference>
<accession>A0A0C5WTQ2</accession>
<evidence type="ECO:0000259" key="1">
    <source>
        <dbReference type="PROSITE" id="PS51819"/>
    </source>
</evidence>
<dbReference type="InterPro" id="IPR037523">
    <property type="entry name" value="VOC_core"/>
</dbReference>
<sequence>MLLSRGCRTSSYFLSFDKGARLEIMHNDAIPATANDPMAQFTGLIHMAMSVGSEQGVDALTARLANDGYNVVDGPRRTGDGYYESVVLDPEGNRLEITL</sequence>
<keyword evidence="2" id="KW-0560">Oxidoreductase</keyword>
<organism evidence="2 3">
    <name type="scientific">Photobacterium gaetbulicola Gung47</name>
    <dbReference type="NCBI Taxonomy" id="658445"/>
    <lineage>
        <taxon>Bacteria</taxon>
        <taxon>Pseudomonadati</taxon>
        <taxon>Pseudomonadota</taxon>
        <taxon>Gammaproteobacteria</taxon>
        <taxon>Vibrionales</taxon>
        <taxon>Vibrionaceae</taxon>
        <taxon>Photobacterium</taxon>
    </lineage>
</organism>
<dbReference type="InterPro" id="IPR051332">
    <property type="entry name" value="Fosfomycin_Res_Enzymes"/>
</dbReference>